<dbReference type="PROSITE" id="PS51513">
    <property type="entry name" value="FFD"/>
    <property type="match status" value="1"/>
</dbReference>
<dbReference type="PROSITE" id="PS51512">
    <property type="entry name" value="DFDF"/>
    <property type="match status" value="1"/>
</dbReference>
<organism evidence="8 9">
    <name type="scientific">Elsinoe batatas</name>
    <dbReference type="NCBI Taxonomy" id="2601811"/>
    <lineage>
        <taxon>Eukaryota</taxon>
        <taxon>Fungi</taxon>
        <taxon>Dikarya</taxon>
        <taxon>Ascomycota</taxon>
        <taxon>Pezizomycotina</taxon>
        <taxon>Dothideomycetes</taxon>
        <taxon>Dothideomycetidae</taxon>
        <taxon>Myriangiales</taxon>
        <taxon>Elsinoaceae</taxon>
        <taxon>Elsinoe</taxon>
    </lineage>
</organism>
<evidence type="ECO:0000256" key="3">
    <source>
        <dbReference type="SAM" id="MobiDB-lite"/>
    </source>
</evidence>
<dbReference type="InterPro" id="IPR010920">
    <property type="entry name" value="LSM_dom_sf"/>
</dbReference>
<dbReference type="GO" id="GO:0034063">
    <property type="term" value="P:stress granule assembly"/>
    <property type="evidence" value="ECO:0007669"/>
    <property type="project" value="TreeGrafter"/>
</dbReference>
<dbReference type="InterPro" id="IPR025609">
    <property type="entry name" value="Lsm14-like_N"/>
</dbReference>
<evidence type="ECO:0000259" key="4">
    <source>
        <dbReference type="PROSITE" id="PS51512"/>
    </source>
</evidence>
<feature type="compositionally biased region" description="Low complexity" evidence="3">
    <location>
        <begin position="444"/>
        <end position="455"/>
    </location>
</feature>
<dbReference type="SMART" id="SM01271">
    <property type="entry name" value="LSM14"/>
    <property type="match status" value="1"/>
</dbReference>
<dbReference type="GO" id="GO:0033962">
    <property type="term" value="P:P-body assembly"/>
    <property type="evidence" value="ECO:0007669"/>
    <property type="project" value="TreeGrafter"/>
</dbReference>
<feature type="compositionally biased region" description="Pro residues" evidence="3">
    <location>
        <begin position="103"/>
        <end position="117"/>
    </location>
</feature>
<feature type="compositionally biased region" description="Gly residues" evidence="3">
    <location>
        <begin position="161"/>
        <end position="174"/>
    </location>
</feature>
<evidence type="ECO:0000259" key="5">
    <source>
        <dbReference type="PROSITE" id="PS51513"/>
    </source>
</evidence>
<dbReference type="Gene3D" id="2.30.30.100">
    <property type="match status" value="1"/>
</dbReference>
<feature type="region of interest" description="Disordered" evidence="3">
    <location>
        <begin position="80"/>
        <end position="414"/>
    </location>
</feature>
<dbReference type="PROSITE" id="PS52002">
    <property type="entry name" value="SM"/>
    <property type="match status" value="1"/>
</dbReference>
<evidence type="ECO:0000259" key="6">
    <source>
        <dbReference type="PROSITE" id="PS51536"/>
    </source>
</evidence>
<accession>A0A8K0KUR8</accession>
<keyword evidence="9" id="KW-1185">Reference proteome</keyword>
<dbReference type="GO" id="GO:0000932">
    <property type="term" value="C:P-body"/>
    <property type="evidence" value="ECO:0007669"/>
    <property type="project" value="TreeGrafter"/>
</dbReference>
<feature type="domain" description="DFDF" evidence="4">
    <location>
        <begin position="398"/>
        <end position="434"/>
    </location>
</feature>
<sequence length="558" mass="57617">MSEFIGARISLISKSDIKYVGTLHEINSENSTVALENVKSFGTEGRRGNPAEEIAPSDQIYEYIVFRGSDVKDLTIIEQPQESKQPQMPNDPAILGSARPPQQQGPPQGPAQGPPQGPGQQWRGPPPPQSFSPYGGYPQQQSRFAPPGGPHGFPGAPGAVPGYGPGPGPNFGGPNGPPPPGWYPPPGHGFPQGPPGGPGGPGNFQQQQGQQIPPSGPSPLQENQRPGPKQPTPSQGQGAQPPPLPTESKPTELSATSAPGATDPSAPPLPKETKSETKVPTEPKVKNQTAPRNSKVAVPLASRQNVQAPKSAAPTQQPGAPQSTQNATQAAAAAVAAAMAKLGPVQGQGKPPGPTGETAESLAQKISNLSTSDSRGRGGQRGVGAPRGGRGPRRGGGAPRHGIEVPTSDFDFESSNAKFNKQDLVKQAIATGSSVGTPDETTDGADGANGINGAAKYDDGDVVIPGANTKKYDKGSSFFDNLSSELKDRQAAEQDGKRLGGSEFRTEERKRNMETFGESSAFRGRGGYRGRGFRGGNRGYGGRGRGGFAAPGGQQTSI</sequence>
<dbReference type="InterPro" id="IPR047575">
    <property type="entry name" value="Sm"/>
</dbReference>
<dbReference type="PANTHER" id="PTHR13586">
    <property type="entry name" value="SCD6 PROTEIN-RELATED"/>
    <property type="match status" value="1"/>
</dbReference>
<evidence type="ECO:0008006" key="10">
    <source>
        <dbReference type="Google" id="ProtNLM"/>
    </source>
</evidence>
<feature type="region of interest" description="Disordered" evidence="3">
    <location>
        <begin position="486"/>
        <end position="558"/>
    </location>
</feature>
<gene>
    <name evidence="8" type="ORF">KVT40_008853</name>
</gene>
<feature type="compositionally biased region" description="Low complexity" evidence="3">
    <location>
        <begin position="327"/>
        <end position="349"/>
    </location>
</feature>
<feature type="compositionally biased region" description="Polar residues" evidence="3">
    <location>
        <begin position="302"/>
        <end position="326"/>
    </location>
</feature>
<dbReference type="SUPFAM" id="SSF50182">
    <property type="entry name" value="Sm-like ribonucleoproteins"/>
    <property type="match status" value="1"/>
</dbReference>
<proteinExistence type="predicted"/>
<dbReference type="CDD" id="cd01736">
    <property type="entry name" value="LSm14_N"/>
    <property type="match status" value="1"/>
</dbReference>
<feature type="compositionally biased region" description="Basic and acidic residues" evidence="3">
    <location>
        <begin position="486"/>
        <end position="513"/>
    </location>
</feature>
<comment type="caution">
    <text evidence="8">The sequence shown here is derived from an EMBL/GenBank/DDBJ whole genome shotgun (WGS) entry which is preliminary data.</text>
</comment>
<dbReference type="EMBL" id="JAESVG020000010">
    <property type="protein sequence ID" value="KAG8623877.1"/>
    <property type="molecule type" value="Genomic_DNA"/>
</dbReference>
<evidence type="ECO:0000256" key="1">
    <source>
        <dbReference type="PROSITE-ProRule" id="PRU00846"/>
    </source>
</evidence>
<dbReference type="InterPro" id="IPR025762">
    <property type="entry name" value="DFDF"/>
</dbReference>
<feature type="short sequence motif" description="TFG box" evidence="2">
    <location>
        <begin position="500"/>
        <end position="520"/>
    </location>
</feature>
<protein>
    <recommendedName>
        <fullName evidence="10">Protein sum2</fullName>
    </recommendedName>
</protein>
<feature type="domain" description="Sm" evidence="7">
    <location>
        <begin position="1"/>
        <end position="80"/>
    </location>
</feature>
<dbReference type="InterPro" id="IPR019050">
    <property type="entry name" value="FDF_dom"/>
</dbReference>
<dbReference type="AlphaFoldDB" id="A0A8K0KUR8"/>
<dbReference type="InterPro" id="IPR025768">
    <property type="entry name" value="TFG_box"/>
</dbReference>
<feature type="compositionally biased region" description="Basic and acidic residues" evidence="3">
    <location>
        <begin position="271"/>
        <end position="285"/>
    </location>
</feature>
<dbReference type="SMART" id="SM01199">
    <property type="entry name" value="FDF"/>
    <property type="match status" value="1"/>
</dbReference>
<feature type="compositionally biased region" description="Gly residues" evidence="3">
    <location>
        <begin position="533"/>
        <end position="550"/>
    </location>
</feature>
<feature type="compositionally biased region" description="Gly residues" evidence="3">
    <location>
        <begin position="377"/>
        <end position="399"/>
    </location>
</feature>
<evidence type="ECO:0000259" key="7">
    <source>
        <dbReference type="PROSITE" id="PS52002"/>
    </source>
</evidence>
<feature type="domain" description="TFG box profile" evidence="6">
    <location>
        <begin position="500"/>
        <end position="520"/>
    </location>
</feature>
<dbReference type="Pfam" id="PF09532">
    <property type="entry name" value="FDF"/>
    <property type="match status" value="1"/>
</dbReference>
<feature type="compositionally biased region" description="Pro residues" evidence="3">
    <location>
        <begin position="175"/>
        <end position="198"/>
    </location>
</feature>
<evidence type="ECO:0000256" key="2">
    <source>
        <dbReference type="PROSITE-ProRule" id="PRU00869"/>
    </source>
</evidence>
<evidence type="ECO:0000313" key="9">
    <source>
        <dbReference type="Proteomes" id="UP000809789"/>
    </source>
</evidence>
<dbReference type="GO" id="GO:0003729">
    <property type="term" value="F:mRNA binding"/>
    <property type="evidence" value="ECO:0007669"/>
    <property type="project" value="TreeGrafter"/>
</dbReference>
<dbReference type="OrthoDB" id="21539at2759"/>
<feature type="domain" description="FFD box profile" evidence="5">
    <location>
        <begin position="470"/>
        <end position="486"/>
    </location>
</feature>
<feature type="region of interest" description="Disordered" evidence="3">
    <location>
        <begin position="431"/>
        <end position="461"/>
    </location>
</feature>
<evidence type="ECO:0000313" key="8">
    <source>
        <dbReference type="EMBL" id="KAG8623877.1"/>
    </source>
</evidence>
<dbReference type="Pfam" id="PF12701">
    <property type="entry name" value="LSM14"/>
    <property type="match status" value="1"/>
</dbReference>
<dbReference type="PANTHER" id="PTHR13586:SF0">
    <property type="entry name" value="TRAILER HITCH, ISOFORM H"/>
    <property type="match status" value="1"/>
</dbReference>
<reference evidence="8" key="1">
    <citation type="submission" date="2021-07" db="EMBL/GenBank/DDBJ databases">
        <title>Elsinoe batatas strain:CRI-CJ2 Genome sequencing and assembly.</title>
        <authorList>
            <person name="Huang L."/>
        </authorList>
    </citation>
    <scope>NUCLEOTIDE SEQUENCE</scope>
    <source>
        <strain evidence="8">CRI-CJ2</strain>
    </source>
</reference>
<feature type="compositionally biased region" description="Polar residues" evidence="3">
    <location>
        <begin position="364"/>
        <end position="373"/>
    </location>
</feature>
<name>A0A8K0KUR8_9PEZI</name>
<dbReference type="PROSITE" id="PS51536">
    <property type="entry name" value="TFG"/>
    <property type="match status" value="1"/>
</dbReference>
<feature type="compositionally biased region" description="Low complexity" evidence="3">
    <location>
        <begin position="203"/>
        <end position="213"/>
    </location>
</feature>
<feature type="short sequence motif" description="FFD box" evidence="1">
    <location>
        <begin position="470"/>
        <end position="486"/>
    </location>
</feature>
<dbReference type="InterPro" id="IPR025761">
    <property type="entry name" value="FFD_box"/>
</dbReference>
<dbReference type="Proteomes" id="UP000809789">
    <property type="component" value="Unassembled WGS sequence"/>
</dbReference>